<organism evidence="1 2">
    <name type="scientific">Paenibacillus thiaminolyticus</name>
    <name type="common">Bacillus thiaminolyticus</name>
    <dbReference type="NCBI Taxonomy" id="49283"/>
    <lineage>
        <taxon>Bacteria</taxon>
        <taxon>Bacillati</taxon>
        <taxon>Bacillota</taxon>
        <taxon>Bacilli</taxon>
        <taxon>Bacillales</taxon>
        <taxon>Paenibacillaceae</taxon>
        <taxon>Paenibacillus</taxon>
    </lineage>
</organism>
<reference evidence="1 2" key="1">
    <citation type="submission" date="2018-09" db="EMBL/GenBank/DDBJ databases">
        <title>Paenibacillus SK2017-BO5.</title>
        <authorList>
            <person name="Piskunova J.V."/>
            <person name="Dubiley S.A."/>
            <person name="Severinov K.V."/>
        </authorList>
    </citation>
    <scope>NUCLEOTIDE SEQUENCE [LARGE SCALE GENOMIC DNA]</scope>
    <source>
        <strain evidence="1 2">BO5</strain>
    </source>
</reference>
<accession>A0A3A3GDH7</accession>
<sequence length="505" mass="58463">MMELTLPNARGFRGETTPGIRITAETLQLFFEMDRNYREKKWFSLRAGGRKRCLNHITIADFQVLFALFRVCDYQGKILIKSRKSLYEIISDDNVEPISDSQFYESFEKLSMNGVFRMQTNTDNLQEITIEGYLTETGKIDRFVFLPPFIFSSTFNKLSVAEKKLILAVYAQAGNHKGSKFERVIERSTNFKPLLYADLCTLLKKSQRSHVVSIVRSLAEISFEGKKLFSKAVVSNGKSGEKAIFILEPMWVTTSYSSITLHRSISMERVLPKQARIIRLLSEQLNIGEITSTDIFPSVIKVLYHYPKTIIRKVLTQLREFVSQKGSFPDNIVGYVKSLADTFAGDSIKTTLEELEAKEFVTNPLLLPLEEQRKRMADFAKYIFTSKITRKKLSEKLLHLKKSILHEFEVDISLDHYYNYDIRKWGTHSITHLDVNDLNELAQLAYSHRVDPFIYQEYEEEIIKAIAQGENLDSIWKQAKNIIPSLRKRSHVPLLSVRFRLQSYL</sequence>
<comment type="caution">
    <text evidence="1">The sequence shown here is derived from an EMBL/GenBank/DDBJ whole genome shotgun (WGS) entry which is preliminary data.</text>
</comment>
<protein>
    <submittedName>
        <fullName evidence="1">Uncharacterized protein</fullName>
    </submittedName>
</protein>
<proteinExistence type="predicted"/>
<evidence type="ECO:0000313" key="1">
    <source>
        <dbReference type="EMBL" id="RJG15199.1"/>
    </source>
</evidence>
<dbReference type="OrthoDB" id="2511064at2"/>
<dbReference type="EMBL" id="QYZD01000080">
    <property type="protein sequence ID" value="RJG15199.1"/>
    <property type="molecule type" value="Genomic_DNA"/>
</dbReference>
<dbReference type="AlphaFoldDB" id="A0A3A3GDH7"/>
<evidence type="ECO:0000313" key="2">
    <source>
        <dbReference type="Proteomes" id="UP000266177"/>
    </source>
</evidence>
<dbReference type="RefSeq" id="WP_119796857.1">
    <property type="nucleotide sequence ID" value="NZ_QYZD01000080.1"/>
</dbReference>
<dbReference type="Proteomes" id="UP000266177">
    <property type="component" value="Unassembled WGS sequence"/>
</dbReference>
<name>A0A3A3GDH7_PANTH</name>
<gene>
    <name evidence="1" type="ORF">DQX05_29835</name>
</gene>